<gene>
    <name evidence="2" type="ORF">QO033_10880</name>
</gene>
<evidence type="ECO:0008006" key="4">
    <source>
        <dbReference type="Google" id="ProtNLM"/>
    </source>
</evidence>
<organism evidence="2 3">
    <name type="scientific">Pseudodonghicola flavimaris</name>
    <dbReference type="NCBI Taxonomy" id="3050036"/>
    <lineage>
        <taxon>Bacteria</taxon>
        <taxon>Pseudomonadati</taxon>
        <taxon>Pseudomonadota</taxon>
        <taxon>Alphaproteobacteria</taxon>
        <taxon>Rhodobacterales</taxon>
        <taxon>Paracoccaceae</taxon>
        <taxon>Pseudodonghicola</taxon>
    </lineage>
</organism>
<protein>
    <recommendedName>
        <fullName evidence="4">SD-repeat containing protein B domain-containing protein</fullName>
    </recommendedName>
</protein>
<accession>A0ABT7F0P6</accession>
<feature type="non-terminal residue" evidence="2">
    <location>
        <position position="292"/>
    </location>
</feature>
<comment type="caution">
    <text evidence="2">The sequence shown here is derived from an EMBL/GenBank/DDBJ whole genome shotgun (WGS) entry which is preliminary data.</text>
</comment>
<feature type="region of interest" description="Disordered" evidence="1">
    <location>
        <begin position="126"/>
        <end position="149"/>
    </location>
</feature>
<proteinExistence type="predicted"/>
<evidence type="ECO:0000256" key="1">
    <source>
        <dbReference type="SAM" id="MobiDB-lite"/>
    </source>
</evidence>
<keyword evidence="3" id="KW-1185">Reference proteome</keyword>
<dbReference type="Gene3D" id="2.60.40.10">
    <property type="entry name" value="Immunoglobulins"/>
    <property type="match status" value="2"/>
</dbReference>
<evidence type="ECO:0000313" key="2">
    <source>
        <dbReference type="EMBL" id="MDK3018181.1"/>
    </source>
</evidence>
<dbReference type="InterPro" id="IPR013783">
    <property type="entry name" value="Ig-like_fold"/>
</dbReference>
<evidence type="ECO:0000313" key="3">
    <source>
        <dbReference type="Proteomes" id="UP001243757"/>
    </source>
</evidence>
<sequence length="292" mass="30689">MTLTENPDGSITMEFTQVGVGGADIGDFSRLYFDVNEELLGTLSITGALEDGHDPIESIESGDDSVDPGLNPLPIEGGGFDYGITLDAPPDLHDDYATVTLTISSSLRDLSLNDFAEQQFGVRIQSIGPDADGDGDGDGGGSDKQVGTSPKLYEISGVKYIDQDGDGSQDASDPGLAGIRIFIDADNDGVFDADEKSALTAADGSWTISAITQDEWDDPDAVVREDVGSSYVIVEGANGYELGSVESYDFGNFEKFDISGVKFEDLDGDGVRDAGDPGWAGVVIKLLDADDN</sequence>
<dbReference type="EMBL" id="JASNJD010000007">
    <property type="protein sequence ID" value="MDK3018181.1"/>
    <property type="molecule type" value="Genomic_DNA"/>
</dbReference>
<dbReference type="Proteomes" id="UP001243757">
    <property type="component" value="Unassembled WGS sequence"/>
</dbReference>
<reference evidence="2 3" key="1">
    <citation type="submission" date="2023-05" db="EMBL/GenBank/DDBJ databases">
        <title>Pseudodonghicola sp. nov.</title>
        <authorList>
            <person name="Huang J."/>
        </authorList>
    </citation>
    <scope>NUCLEOTIDE SEQUENCE [LARGE SCALE GENOMIC DNA]</scope>
    <source>
        <strain evidence="2 3">IC7</strain>
    </source>
</reference>
<name>A0ABT7F0P6_9RHOB</name>
<dbReference type="RefSeq" id="WP_284480997.1">
    <property type="nucleotide sequence ID" value="NZ_JASNJD010000007.1"/>
</dbReference>